<feature type="transmembrane region" description="Helical" evidence="1">
    <location>
        <begin position="92"/>
        <end position="109"/>
    </location>
</feature>
<dbReference type="RefSeq" id="WP_105735501.1">
    <property type="nucleotide sequence ID" value="NZ_PVBT01000006.1"/>
</dbReference>
<dbReference type="Proteomes" id="UP000238563">
    <property type="component" value="Unassembled WGS sequence"/>
</dbReference>
<keyword evidence="1" id="KW-0812">Transmembrane</keyword>
<evidence type="ECO:0000256" key="2">
    <source>
        <dbReference type="SAM" id="SignalP"/>
    </source>
</evidence>
<dbReference type="OrthoDB" id="9808192at2"/>
<feature type="chain" id="PRO_5015629031" evidence="2">
    <location>
        <begin position="25"/>
        <end position="200"/>
    </location>
</feature>
<feature type="transmembrane region" description="Helical" evidence="1">
    <location>
        <begin position="145"/>
        <end position="168"/>
    </location>
</feature>
<sequence length="200" mass="19749">MPNNRAARIATLSFATLYPALAHAHVGVGDTSGFTHGFAHPMSGLDHVLAMILVGIFAFQLGGRALWLVPAAFVGMMAAGGALGAAGISLPFIELAIALSVIVLGAAVAFEIQAPVAIATALVGLFAIFHGYAHGAEMPDSAGGLAYAGGFMAATALLHVAGIGIGFAIGRISQRAGPSAVRIIGGLAALAGVGILTGAL</sequence>
<feature type="signal peptide" evidence="2">
    <location>
        <begin position="1"/>
        <end position="24"/>
    </location>
</feature>
<keyword evidence="4" id="KW-1185">Reference proteome</keyword>
<dbReference type="EMBL" id="PVBT01000006">
    <property type="protein sequence ID" value="PRD50863.1"/>
    <property type="molecule type" value="Genomic_DNA"/>
</dbReference>
<keyword evidence="2" id="KW-0732">Signal</keyword>
<dbReference type="Pfam" id="PF04955">
    <property type="entry name" value="HupE_UreJ"/>
    <property type="match status" value="1"/>
</dbReference>
<feature type="transmembrane region" description="Helical" evidence="1">
    <location>
        <begin position="38"/>
        <end position="59"/>
    </location>
</feature>
<gene>
    <name evidence="3" type="ORF">C5750_18585</name>
</gene>
<feature type="transmembrane region" description="Helical" evidence="1">
    <location>
        <begin position="180"/>
        <end position="199"/>
    </location>
</feature>
<accession>A0A2S9JD99</accession>
<reference evidence="3 4" key="1">
    <citation type="submission" date="2018-02" db="EMBL/GenBank/DDBJ databases">
        <title>The draft genome of Phyllobacterium myrsinacearum DSM5892.</title>
        <authorList>
            <person name="Li L."/>
            <person name="Liu L."/>
            <person name="Zhang X."/>
            <person name="Wang T."/>
        </authorList>
    </citation>
    <scope>NUCLEOTIDE SEQUENCE [LARGE SCALE GENOMIC DNA]</scope>
    <source>
        <strain evidence="3 4">DSM 5892</strain>
    </source>
</reference>
<dbReference type="PIRSF" id="PIRSF016919">
    <property type="entry name" value="HupE_UreJ"/>
    <property type="match status" value="1"/>
</dbReference>
<dbReference type="AlphaFoldDB" id="A0A2S9JD99"/>
<evidence type="ECO:0000313" key="3">
    <source>
        <dbReference type="EMBL" id="PRD50863.1"/>
    </source>
</evidence>
<proteinExistence type="predicted"/>
<feature type="transmembrane region" description="Helical" evidence="1">
    <location>
        <begin position="116"/>
        <end position="133"/>
    </location>
</feature>
<feature type="transmembrane region" description="Helical" evidence="1">
    <location>
        <begin position="66"/>
        <end position="86"/>
    </location>
</feature>
<protein>
    <submittedName>
        <fullName evidence="3">Urease accessory protein</fullName>
    </submittedName>
</protein>
<evidence type="ECO:0000256" key="1">
    <source>
        <dbReference type="SAM" id="Phobius"/>
    </source>
</evidence>
<dbReference type="InterPro" id="IPR007038">
    <property type="entry name" value="HupE_UreJ"/>
</dbReference>
<organism evidence="3 4">
    <name type="scientific">Phyllobacterium myrsinacearum</name>
    <dbReference type="NCBI Taxonomy" id="28101"/>
    <lineage>
        <taxon>Bacteria</taxon>
        <taxon>Pseudomonadati</taxon>
        <taxon>Pseudomonadota</taxon>
        <taxon>Alphaproteobacteria</taxon>
        <taxon>Hyphomicrobiales</taxon>
        <taxon>Phyllobacteriaceae</taxon>
        <taxon>Phyllobacterium</taxon>
    </lineage>
</organism>
<name>A0A2S9JD99_9HYPH</name>
<keyword evidence="1" id="KW-1133">Transmembrane helix</keyword>
<keyword evidence="1" id="KW-0472">Membrane</keyword>
<evidence type="ECO:0000313" key="4">
    <source>
        <dbReference type="Proteomes" id="UP000238563"/>
    </source>
</evidence>
<comment type="caution">
    <text evidence="3">The sequence shown here is derived from an EMBL/GenBank/DDBJ whole genome shotgun (WGS) entry which is preliminary data.</text>
</comment>